<organism evidence="5 6">
    <name type="scientific">Pseudorhodoplanes sinuspersici</name>
    <dbReference type="NCBI Taxonomy" id="1235591"/>
    <lineage>
        <taxon>Bacteria</taxon>
        <taxon>Pseudomonadati</taxon>
        <taxon>Pseudomonadota</taxon>
        <taxon>Alphaproteobacteria</taxon>
        <taxon>Hyphomicrobiales</taxon>
        <taxon>Pseudorhodoplanes</taxon>
    </lineage>
</organism>
<evidence type="ECO:0000313" key="6">
    <source>
        <dbReference type="Proteomes" id="UP000194137"/>
    </source>
</evidence>
<evidence type="ECO:0000313" key="5">
    <source>
        <dbReference type="EMBL" id="ARQ03046.1"/>
    </source>
</evidence>
<dbReference type="PANTHER" id="PTHR41542:SF1">
    <property type="entry name" value="BLL5807 PROTEIN"/>
    <property type="match status" value="1"/>
</dbReference>
<dbReference type="AlphaFoldDB" id="A0A1W7A0D2"/>
<protein>
    <recommendedName>
        <fullName evidence="4">Tim44-like domain-containing protein</fullName>
    </recommendedName>
</protein>
<proteinExistence type="predicted"/>
<accession>A0A1W7A0D2</accession>
<name>A0A1W7A0D2_9HYPH</name>
<dbReference type="Proteomes" id="UP000194137">
    <property type="component" value="Chromosome"/>
</dbReference>
<dbReference type="SUPFAM" id="SSF54427">
    <property type="entry name" value="NTF2-like"/>
    <property type="match status" value="1"/>
</dbReference>
<feature type="signal peptide" evidence="3">
    <location>
        <begin position="1"/>
        <end position="25"/>
    </location>
</feature>
<gene>
    <name evidence="5" type="ORF">CAK95_18300</name>
</gene>
<keyword evidence="6" id="KW-1185">Reference proteome</keyword>
<feature type="domain" description="Tim44-like" evidence="4">
    <location>
        <begin position="179"/>
        <end position="322"/>
    </location>
</feature>
<reference evidence="5 6" key="1">
    <citation type="submission" date="2017-05" db="EMBL/GenBank/DDBJ databases">
        <title>Full genome sequence of Pseudorhodoplanes sinuspersici.</title>
        <authorList>
            <person name="Dastgheib S.M.M."/>
            <person name="Shavandi M."/>
            <person name="Tirandaz H."/>
        </authorList>
    </citation>
    <scope>NUCLEOTIDE SEQUENCE [LARGE SCALE GENOMIC DNA]</scope>
    <source>
        <strain evidence="5 6">RIPI110</strain>
    </source>
</reference>
<feature type="transmembrane region" description="Helical" evidence="2">
    <location>
        <begin position="88"/>
        <end position="111"/>
    </location>
</feature>
<keyword evidence="3" id="KW-0732">Signal</keyword>
<keyword evidence="2" id="KW-0812">Transmembrane</keyword>
<sequence length="323" mass="34073">MQIRLILCGLAAAAMLVLAVADADAARRGGGFGSRGSRTYAPPPVTQTAPNTAAPINRSITQPQAPNAAATAGQVGAARGGFFNRPGFMGGLMGGLLGAGLFGLLFGSGLFGGLSGFAGFLGLLIQIVLVVIVARLLWSWWQRRNAPGYATAAGPSMRNAGPQDNNSHERQSMSQPAYGGGGAPMMGGGDTIEIGEADFNTFEQKLSEVQAAYSAEDIGKLRQLATPEVVSYFAEELTDNASRGVVNTVSDVKLLQGDLAEAWREGDKEYATVAMRYSSIDYTAERQSGNIVEGDKEPFERTEIWTFVRSRGGEWLLSAVQEA</sequence>
<feature type="transmembrane region" description="Helical" evidence="2">
    <location>
        <begin position="118"/>
        <end position="141"/>
    </location>
</feature>
<keyword evidence="2" id="KW-1133">Transmembrane helix</keyword>
<dbReference type="STRING" id="1235591.CAK95_18300"/>
<dbReference type="KEGG" id="psin:CAK95_18300"/>
<feature type="chain" id="PRO_5012890744" description="Tim44-like domain-containing protein" evidence="3">
    <location>
        <begin position="26"/>
        <end position="323"/>
    </location>
</feature>
<evidence type="ECO:0000256" key="2">
    <source>
        <dbReference type="SAM" id="Phobius"/>
    </source>
</evidence>
<dbReference type="Pfam" id="PF04280">
    <property type="entry name" value="Tim44"/>
    <property type="match status" value="1"/>
</dbReference>
<dbReference type="InterPro" id="IPR032710">
    <property type="entry name" value="NTF2-like_dom_sf"/>
</dbReference>
<dbReference type="Gene3D" id="3.10.450.240">
    <property type="match status" value="1"/>
</dbReference>
<keyword evidence="2" id="KW-0472">Membrane</keyword>
<dbReference type="PANTHER" id="PTHR41542">
    <property type="entry name" value="BLL5807 PROTEIN"/>
    <property type="match status" value="1"/>
</dbReference>
<evidence type="ECO:0000259" key="4">
    <source>
        <dbReference type="SMART" id="SM00978"/>
    </source>
</evidence>
<feature type="region of interest" description="Disordered" evidence="1">
    <location>
        <begin position="151"/>
        <end position="180"/>
    </location>
</feature>
<dbReference type="EMBL" id="CP021112">
    <property type="protein sequence ID" value="ARQ03046.1"/>
    <property type="molecule type" value="Genomic_DNA"/>
</dbReference>
<evidence type="ECO:0000256" key="3">
    <source>
        <dbReference type="SAM" id="SignalP"/>
    </source>
</evidence>
<dbReference type="InterPro" id="IPR007379">
    <property type="entry name" value="Tim44-like_dom"/>
</dbReference>
<evidence type="ECO:0000256" key="1">
    <source>
        <dbReference type="SAM" id="MobiDB-lite"/>
    </source>
</evidence>
<dbReference type="SMART" id="SM00978">
    <property type="entry name" value="Tim44"/>
    <property type="match status" value="1"/>
</dbReference>